<dbReference type="AlphaFoldDB" id="A0A3N0DPM7"/>
<dbReference type="GO" id="GO:0004493">
    <property type="term" value="F:methylmalonyl-CoA epimerase activity"/>
    <property type="evidence" value="ECO:0007669"/>
    <property type="project" value="TreeGrafter"/>
</dbReference>
<protein>
    <submittedName>
        <fullName evidence="3">VOC family protein</fullName>
    </submittedName>
</protein>
<comment type="caution">
    <text evidence="3">The sequence shown here is derived from an EMBL/GenBank/DDBJ whole genome shotgun (WGS) entry which is preliminary data.</text>
</comment>
<gene>
    <name evidence="3" type="ORF">EFL95_16495</name>
</gene>
<dbReference type="Gene3D" id="3.10.180.10">
    <property type="entry name" value="2,3-Dihydroxybiphenyl 1,2-Dioxygenase, domain 1"/>
    <property type="match status" value="1"/>
</dbReference>
<dbReference type="GO" id="GO:0046872">
    <property type="term" value="F:metal ion binding"/>
    <property type="evidence" value="ECO:0007669"/>
    <property type="project" value="UniProtKB-KW"/>
</dbReference>
<keyword evidence="4" id="KW-1185">Reference proteome</keyword>
<dbReference type="InterPro" id="IPR004360">
    <property type="entry name" value="Glyas_Fos-R_dOase_dom"/>
</dbReference>
<evidence type="ECO:0000313" key="4">
    <source>
        <dbReference type="Proteomes" id="UP000277094"/>
    </source>
</evidence>
<evidence type="ECO:0000256" key="1">
    <source>
        <dbReference type="ARBA" id="ARBA00022723"/>
    </source>
</evidence>
<dbReference type="Proteomes" id="UP000277094">
    <property type="component" value="Unassembled WGS sequence"/>
</dbReference>
<dbReference type="PANTHER" id="PTHR43048">
    <property type="entry name" value="METHYLMALONYL-COA EPIMERASE"/>
    <property type="match status" value="1"/>
</dbReference>
<dbReference type="PROSITE" id="PS51819">
    <property type="entry name" value="VOC"/>
    <property type="match status" value="1"/>
</dbReference>
<organism evidence="3 4">
    <name type="scientific">Nocardioides marmorisolisilvae</name>
    <dbReference type="NCBI Taxonomy" id="1542737"/>
    <lineage>
        <taxon>Bacteria</taxon>
        <taxon>Bacillati</taxon>
        <taxon>Actinomycetota</taxon>
        <taxon>Actinomycetes</taxon>
        <taxon>Propionibacteriales</taxon>
        <taxon>Nocardioidaceae</taxon>
        <taxon>Nocardioides</taxon>
    </lineage>
</organism>
<feature type="domain" description="VOC" evidence="2">
    <location>
        <begin position="1"/>
        <end position="146"/>
    </location>
</feature>
<name>A0A3N0DPM7_9ACTN</name>
<proteinExistence type="predicted"/>
<dbReference type="GO" id="GO:0046491">
    <property type="term" value="P:L-methylmalonyl-CoA metabolic process"/>
    <property type="evidence" value="ECO:0007669"/>
    <property type="project" value="TreeGrafter"/>
</dbReference>
<dbReference type="PANTHER" id="PTHR43048:SF3">
    <property type="entry name" value="METHYLMALONYL-COA EPIMERASE, MITOCHONDRIAL"/>
    <property type="match status" value="1"/>
</dbReference>
<accession>A0A3N0DPM7</accession>
<dbReference type="InterPro" id="IPR029068">
    <property type="entry name" value="Glyas_Bleomycin-R_OHBP_Dase"/>
</dbReference>
<evidence type="ECO:0000259" key="2">
    <source>
        <dbReference type="PROSITE" id="PS51819"/>
    </source>
</evidence>
<dbReference type="EMBL" id="RJSG01000003">
    <property type="protein sequence ID" value="RNL77608.1"/>
    <property type="molecule type" value="Genomic_DNA"/>
</dbReference>
<sequence>MWHFSFTVSDMDRSVDFYSRVLGLELVHRQEQSNAYTAALVGFAGASLRIAQLRVPGQPRGASSHDLELVEYVEPRGMPYGGGRNCPGASHLAFAVEDAHAEYERLRAEGVQFVSPPQAITAGVNEGGFTCYFVDPDEITLELVQPPVHTSQD</sequence>
<dbReference type="Pfam" id="PF00903">
    <property type="entry name" value="Glyoxalase"/>
    <property type="match status" value="1"/>
</dbReference>
<dbReference type="InterPro" id="IPR051785">
    <property type="entry name" value="MMCE/EMCE_epimerase"/>
</dbReference>
<dbReference type="SUPFAM" id="SSF54593">
    <property type="entry name" value="Glyoxalase/Bleomycin resistance protein/Dihydroxybiphenyl dioxygenase"/>
    <property type="match status" value="1"/>
</dbReference>
<reference evidence="3 4" key="1">
    <citation type="submission" date="2018-11" db="EMBL/GenBank/DDBJ databases">
        <authorList>
            <person name="Li F."/>
        </authorList>
    </citation>
    <scope>NUCLEOTIDE SEQUENCE [LARGE SCALE GENOMIC DNA]</scope>
    <source>
        <strain evidence="3 4">KIS18-7</strain>
    </source>
</reference>
<dbReference type="InterPro" id="IPR037523">
    <property type="entry name" value="VOC_core"/>
</dbReference>
<keyword evidence="1" id="KW-0479">Metal-binding</keyword>
<evidence type="ECO:0000313" key="3">
    <source>
        <dbReference type="EMBL" id="RNL77608.1"/>
    </source>
</evidence>